<protein>
    <submittedName>
        <fullName evidence="1">Uncharacterized protein</fullName>
    </submittedName>
</protein>
<dbReference type="Proteomes" id="UP000237347">
    <property type="component" value="Unassembled WGS sequence"/>
</dbReference>
<reference evidence="1 2" key="1">
    <citation type="journal article" date="2018" name="Sci. Data">
        <title>The draft genome sequence of cork oak.</title>
        <authorList>
            <person name="Ramos A.M."/>
            <person name="Usie A."/>
            <person name="Barbosa P."/>
            <person name="Barros P.M."/>
            <person name="Capote T."/>
            <person name="Chaves I."/>
            <person name="Simoes F."/>
            <person name="Abreu I."/>
            <person name="Carrasquinho I."/>
            <person name="Faro C."/>
            <person name="Guimaraes J.B."/>
            <person name="Mendonca D."/>
            <person name="Nobrega F."/>
            <person name="Rodrigues L."/>
            <person name="Saibo N.J.M."/>
            <person name="Varela M.C."/>
            <person name="Egas C."/>
            <person name="Matos J."/>
            <person name="Miguel C.M."/>
            <person name="Oliveira M.M."/>
            <person name="Ricardo C.P."/>
            <person name="Goncalves S."/>
        </authorList>
    </citation>
    <scope>NUCLEOTIDE SEQUENCE [LARGE SCALE GENOMIC DNA]</scope>
    <source>
        <strain evidence="2">cv. HL8</strain>
    </source>
</reference>
<evidence type="ECO:0000313" key="1">
    <source>
        <dbReference type="EMBL" id="KAK7827682.1"/>
    </source>
</evidence>
<evidence type="ECO:0000313" key="2">
    <source>
        <dbReference type="Proteomes" id="UP000237347"/>
    </source>
</evidence>
<sequence>MLVVAVLPPQYSS</sequence>
<gene>
    <name evidence="1" type="ORF">CFP56_030889</name>
</gene>
<accession>A0AAW0JMH4</accession>
<keyword evidence="2" id="KW-1185">Reference proteome</keyword>
<name>A0AAW0JMH4_QUESU</name>
<comment type="caution">
    <text evidence="1">The sequence shown here is derived from an EMBL/GenBank/DDBJ whole genome shotgun (WGS) entry which is preliminary data.</text>
</comment>
<proteinExistence type="predicted"/>
<dbReference type="EMBL" id="PKMF04000517">
    <property type="protein sequence ID" value="KAK7827682.1"/>
    <property type="molecule type" value="Genomic_DNA"/>
</dbReference>
<organism evidence="1 2">
    <name type="scientific">Quercus suber</name>
    <name type="common">Cork oak</name>
    <dbReference type="NCBI Taxonomy" id="58331"/>
    <lineage>
        <taxon>Eukaryota</taxon>
        <taxon>Viridiplantae</taxon>
        <taxon>Streptophyta</taxon>
        <taxon>Embryophyta</taxon>
        <taxon>Tracheophyta</taxon>
        <taxon>Spermatophyta</taxon>
        <taxon>Magnoliopsida</taxon>
        <taxon>eudicotyledons</taxon>
        <taxon>Gunneridae</taxon>
        <taxon>Pentapetalae</taxon>
        <taxon>rosids</taxon>
        <taxon>fabids</taxon>
        <taxon>Fagales</taxon>
        <taxon>Fagaceae</taxon>
        <taxon>Quercus</taxon>
    </lineage>
</organism>